<dbReference type="InterPro" id="IPR008964">
    <property type="entry name" value="Invasin/intimin_cell_adhesion"/>
</dbReference>
<dbReference type="Gene3D" id="2.60.40.10">
    <property type="entry name" value="Immunoglobulins"/>
    <property type="match status" value="4"/>
</dbReference>
<dbReference type="KEGG" id="gbn:GEOBRER4_25920"/>
<evidence type="ECO:0000313" key="4">
    <source>
        <dbReference type="EMBL" id="BCG47842.1"/>
    </source>
</evidence>
<name>A0A6S6M0G0_9BACT</name>
<proteinExistence type="inferred from homology"/>
<gene>
    <name evidence="4" type="ORF">GEOBRER4_n2692</name>
</gene>
<feature type="signal peptide" evidence="2">
    <location>
        <begin position="1"/>
        <end position="27"/>
    </location>
</feature>
<feature type="chain" id="PRO_5027967127" description="Big-1 domain-containing protein" evidence="2">
    <location>
        <begin position="28"/>
        <end position="638"/>
    </location>
</feature>
<dbReference type="PROSITE" id="PS51127">
    <property type="entry name" value="BIG1"/>
    <property type="match status" value="1"/>
</dbReference>
<keyword evidence="2" id="KW-0732">Signal</keyword>
<dbReference type="AlphaFoldDB" id="A0A6S6M0G0"/>
<dbReference type="Proteomes" id="UP000515472">
    <property type="component" value="Chromosome"/>
</dbReference>
<evidence type="ECO:0000256" key="1">
    <source>
        <dbReference type="ARBA" id="ARBA00010116"/>
    </source>
</evidence>
<sequence length="638" mass="64544">MIMHNLFKLIPVVALSLLMMFSCGCSGGGNSGAAGPTITIGSSNVALSIENTSLNIAGTTTATATFKKVDGTPAAGVAVTFSTTLGTLTPGSGIRTDENGIATVTLTAGSTSGQGQLTASATVDNRLITSTGLFSVNLPPLTLANLRLLDNASGRINYGSSQGIAVDVLDANGNPYTTQSVDVVFTSTMSGQGKASISSPVSTVNGTASTTYTAETASGDDTITASIAGSSKTITFTVIPLTAASISFVSASPATIGVKGMGGVGVQDSSLVTFKVLDTVGNPKANQAVTFALITDVGGVSLSTATGSTDSSGLVSTRVQSGVIAGPVRVRATAVVGSTTLTTQSDQLTIQTGAPAQDGFSISLGNMNPEAFNYDGVNSSVTARLSDHFHNPVPDGTAVYFTTSGGSIEPSCVTVNGACTVNWTSQNPRPVIAGGALANGRAVILAYALGEESFVDLNGNGLADIGLDTIKDDPEAFRDDNESGFRDATETFIDFNGDHLYSAGDGKYNGVLQGSGNSGASISKHVFSNSVLVMSTSEASIVTSTNSLLAPGIFTVTVRDLNGNTMPSGTTITTTAPFGKLTGNTNYTLPQNVGYGVTLSFNLAAAETPKAQSGYITIKVTTPRGLETTKLIAVTGNF</sequence>
<feature type="domain" description="Big-1" evidence="3">
    <location>
        <begin position="46"/>
        <end position="131"/>
    </location>
</feature>
<dbReference type="InterPro" id="IPR013783">
    <property type="entry name" value="Ig-like_fold"/>
</dbReference>
<dbReference type="SMART" id="SM00634">
    <property type="entry name" value="BID_1"/>
    <property type="match status" value="2"/>
</dbReference>
<comment type="similarity">
    <text evidence="1">Belongs to the intimin/invasin family.</text>
</comment>
<dbReference type="SUPFAM" id="SSF49373">
    <property type="entry name" value="Invasin/intimin cell-adhesion fragments"/>
    <property type="match status" value="3"/>
</dbReference>
<keyword evidence="5" id="KW-1185">Reference proteome</keyword>
<organism evidence="4 5">
    <name type="scientific">Citrifermentans bremense</name>
    <dbReference type="NCBI Taxonomy" id="60035"/>
    <lineage>
        <taxon>Bacteria</taxon>
        <taxon>Pseudomonadati</taxon>
        <taxon>Thermodesulfobacteriota</taxon>
        <taxon>Desulfuromonadia</taxon>
        <taxon>Geobacterales</taxon>
        <taxon>Geobacteraceae</taxon>
        <taxon>Citrifermentans</taxon>
    </lineage>
</organism>
<accession>A0A6S6M0G0</accession>
<evidence type="ECO:0000313" key="5">
    <source>
        <dbReference type="Proteomes" id="UP000515472"/>
    </source>
</evidence>
<evidence type="ECO:0000259" key="3">
    <source>
        <dbReference type="PROSITE" id="PS51127"/>
    </source>
</evidence>
<evidence type="ECO:0000256" key="2">
    <source>
        <dbReference type="SAM" id="SignalP"/>
    </source>
</evidence>
<reference evidence="4 5" key="1">
    <citation type="submission" date="2020-06" db="EMBL/GenBank/DDBJ databases">
        <title>Interaction of electrochemicaly active bacteria, Geobacter bremensis R4 on different carbon anode.</title>
        <authorList>
            <person name="Meng L."/>
            <person name="Yoshida N."/>
        </authorList>
    </citation>
    <scope>NUCLEOTIDE SEQUENCE [LARGE SCALE GENOMIC DNA]</scope>
    <source>
        <strain evidence="4 5">R4</strain>
    </source>
</reference>
<dbReference type="InterPro" id="IPR003344">
    <property type="entry name" value="Big_1_dom"/>
</dbReference>
<protein>
    <recommendedName>
        <fullName evidence="3">Big-1 domain-containing protein</fullName>
    </recommendedName>
</protein>
<dbReference type="EMBL" id="AP023213">
    <property type="protein sequence ID" value="BCG47842.1"/>
    <property type="molecule type" value="Genomic_DNA"/>
</dbReference>